<keyword evidence="9" id="KW-1185">Reference proteome</keyword>
<dbReference type="PROSITE" id="PS00691">
    <property type="entry name" value="DNA_PHOTOLYASES_1_2"/>
    <property type="match status" value="1"/>
</dbReference>
<dbReference type="PROSITE" id="PS51645">
    <property type="entry name" value="PHR_CRY_ALPHA_BETA"/>
    <property type="match status" value="1"/>
</dbReference>
<dbReference type="InterPro" id="IPR005101">
    <property type="entry name" value="Cryptochr/Photolyase_FAD-bd"/>
</dbReference>
<dbReference type="Proteomes" id="UP001419910">
    <property type="component" value="Unassembled WGS sequence"/>
</dbReference>
<evidence type="ECO:0000313" key="9">
    <source>
        <dbReference type="Proteomes" id="UP001419910"/>
    </source>
</evidence>
<dbReference type="SUPFAM" id="SSF52425">
    <property type="entry name" value="Cryptochrome/photolyase, N-terminal domain"/>
    <property type="match status" value="1"/>
</dbReference>
<comment type="cofactor">
    <cofactor evidence="1">
        <name>(6R)-5,10-methylene-5,6,7,8-tetrahydrofolate</name>
        <dbReference type="ChEBI" id="CHEBI:15636"/>
    </cofactor>
</comment>
<keyword evidence="4 6" id="KW-0274">FAD</keyword>
<dbReference type="Gene3D" id="1.25.40.80">
    <property type="match status" value="1"/>
</dbReference>
<dbReference type="PROSITE" id="PS00394">
    <property type="entry name" value="DNA_PHOTOLYASES_1_1"/>
    <property type="match status" value="1"/>
</dbReference>
<keyword evidence="5 6" id="KW-0157">Chromophore</keyword>
<evidence type="ECO:0000256" key="5">
    <source>
        <dbReference type="ARBA" id="ARBA00022991"/>
    </source>
</evidence>
<dbReference type="RefSeq" id="WP_343891461.1">
    <property type="nucleotide sequence ID" value="NZ_BAAAEH010000044.1"/>
</dbReference>
<evidence type="ECO:0000256" key="6">
    <source>
        <dbReference type="RuleBase" id="RU004182"/>
    </source>
</evidence>
<keyword evidence="8" id="KW-0456">Lyase</keyword>
<comment type="caution">
    <text evidence="8">The sequence shown here is derived from an EMBL/GenBank/DDBJ whole genome shotgun (WGS) entry which is preliminary data.</text>
</comment>
<dbReference type="InterPro" id="IPR036155">
    <property type="entry name" value="Crypto/Photolyase_N_sf"/>
</dbReference>
<dbReference type="InterPro" id="IPR036134">
    <property type="entry name" value="Crypto/Photolyase_FAD-like_sf"/>
</dbReference>
<dbReference type="GO" id="GO:0003904">
    <property type="term" value="F:deoxyribodipyrimidine photo-lyase activity"/>
    <property type="evidence" value="ECO:0007669"/>
    <property type="project" value="UniProtKB-EC"/>
</dbReference>
<gene>
    <name evidence="8" type="ORF">ABC974_26520</name>
</gene>
<accession>A0ABU9YBM0</accession>
<dbReference type="InterPro" id="IPR002081">
    <property type="entry name" value="Cryptochrome/DNA_photolyase_1"/>
</dbReference>
<dbReference type="PRINTS" id="PR00147">
    <property type="entry name" value="DNAPHOTLYASE"/>
</dbReference>
<dbReference type="Pfam" id="PF00875">
    <property type="entry name" value="DNA_photolyase"/>
    <property type="match status" value="1"/>
</dbReference>
<dbReference type="InterPro" id="IPR006050">
    <property type="entry name" value="DNA_photolyase_N"/>
</dbReference>
<dbReference type="EMBL" id="JBDIME010000040">
    <property type="protein sequence ID" value="MEN2793206.1"/>
    <property type="molecule type" value="Genomic_DNA"/>
</dbReference>
<feature type="domain" description="Photolyase/cryptochrome alpha/beta" evidence="7">
    <location>
        <begin position="1"/>
        <end position="124"/>
    </location>
</feature>
<dbReference type="SUPFAM" id="SSF48173">
    <property type="entry name" value="Cryptochrome/photolyase FAD-binding domain"/>
    <property type="match status" value="1"/>
</dbReference>
<evidence type="ECO:0000313" key="8">
    <source>
        <dbReference type="EMBL" id="MEN2793206.1"/>
    </source>
</evidence>
<dbReference type="PANTHER" id="PTHR11455">
    <property type="entry name" value="CRYPTOCHROME"/>
    <property type="match status" value="1"/>
</dbReference>
<name>A0ABU9YBM0_9SPHN</name>
<keyword evidence="3 6" id="KW-0285">Flavoprotein</keyword>
<comment type="cofactor">
    <cofactor evidence="2">
        <name>FAD</name>
        <dbReference type="ChEBI" id="CHEBI:57692"/>
    </cofactor>
</comment>
<dbReference type="Pfam" id="PF03441">
    <property type="entry name" value="FAD_binding_7"/>
    <property type="match status" value="1"/>
</dbReference>
<evidence type="ECO:0000256" key="3">
    <source>
        <dbReference type="ARBA" id="ARBA00022630"/>
    </source>
</evidence>
<comment type="similarity">
    <text evidence="6">Belongs to the DNA photolyase family.</text>
</comment>
<dbReference type="InterPro" id="IPR014729">
    <property type="entry name" value="Rossmann-like_a/b/a_fold"/>
</dbReference>
<organism evidence="8 9">
    <name type="scientific">Sphingomonas oligophenolica</name>
    <dbReference type="NCBI Taxonomy" id="301154"/>
    <lineage>
        <taxon>Bacteria</taxon>
        <taxon>Pseudomonadati</taxon>
        <taxon>Pseudomonadota</taxon>
        <taxon>Alphaproteobacteria</taxon>
        <taxon>Sphingomonadales</taxon>
        <taxon>Sphingomonadaceae</taxon>
        <taxon>Sphingomonas</taxon>
    </lineage>
</organism>
<evidence type="ECO:0000259" key="7">
    <source>
        <dbReference type="PROSITE" id="PS51645"/>
    </source>
</evidence>
<reference evidence="8 9" key="1">
    <citation type="submission" date="2024-05" db="EMBL/GenBank/DDBJ databases">
        <authorList>
            <person name="Liu Q."/>
            <person name="Xin Y.-H."/>
        </authorList>
    </citation>
    <scope>NUCLEOTIDE SEQUENCE [LARGE SCALE GENOMIC DNA]</scope>
    <source>
        <strain evidence="8 9">CGMCC 1.10181</strain>
    </source>
</reference>
<dbReference type="InterPro" id="IPR018394">
    <property type="entry name" value="DNA_photolyase_1_CS_C"/>
</dbReference>
<evidence type="ECO:0000256" key="2">
    <source>
        <dbReference type="ARBA" id="ARBA00001974"/>
    </source>
</evidence>
<dbReference type="PANTHER" id="PTHR11455:SF9">
    <property type="entry name" value="CRYPTOCHROME CIRCADIAN CLOCK 5 ISOFORM X1"/>
    <property type="match status" value="1"/>
</dbReference>
<evidence type="ECO:0000256" key="4">
    <source>
        <dbReference type="ARBA" id="ARBA00022827"/>
    </source>
</evidence>
<dbReference type="EC" id="4.1.99.3" evidence="8"/>
<sequence>MTTILWLRRDLRLTDQAALIAAAQEGPVIPVYILDDETPKHRSMGAASRWWLHHSLAALDSSLRDQGSRLILRRGKSEAVLTALARETGAIRVHCLRHYEPWWRNAERAVGQALDLVCHDGNYLAPPGSVITGAGQPYRIYTPFWRALQERMPPPTPLPAPQGIAAPKIWPESDSLAEWKLLPEKPDWAEGFREEWRPGEAGARERLEDFLPRVAAYAIARNLPSDEGSSRLSPHLHFGEISPATIWHRVAGAEGDPTAFLKEIAWRDYAQNVILQFPDYGTRNGRTALDGLRWRTGTAADADLRAWQQGRTGYPIVDAGMRQLWTTGWMHNRVRMITASFLVKHLLIDWRLGEAWFWDCLVDADYASNSVNWQWTAGTGVDSNMFVRIMAPLSQSEKFAAGGYIRAWVPELAHLPDAAIHDPEAAGCRPDNYPAKIIGHREGRARALEALKKVQ</sequence>
<dbReference type="Gene3D" id="1.10.579.10">
    <property type="entry name" value="DNA Cyclobutane Dipyrimidine Photolyase, subunit A, domain 3"/>
    <property type="match status" value="1"/>
</dbReference>
<evidence type="ECO:0000256" key="1">
    <source>
        <dbReference type="ARBA" id="ARBA00001932"/>
    </source>
</evidence>
<dbReference type="Gene3D" id="3.40.50.620">
    <property type="entry name" value="HUPs"/>
    <property type="match status" value="1"/>
</dbReference>
<proteinExistence type="inferred from homology"/>
<protein>
    <submittedName>
        <fullName evidence="8">Deoxyribodipyrimidine photo-lyase</fullName>
        <ecNumber evidence="8">4.1.99.3</ecNumber>
    </submittedName>
</protein>